<dbReference type="AlphaFoldDB" id="A0AA49JXC9"/>
<reference evidence="2" key="1">
    <citation type="submission" date="2023-07" db="EMBL/GenBank/DDBJ databases">
        <authorList>
            <person name="Haufschild T."/>
            <person name="Kallscheuer N."/>
            <person name="Hammer J."/>
            <person name="Kohn T."/>
            <person name="Kabuu M."/>
            <person name="Jogler M."/>
            <person name="Wohfarth N."/>
            <person name="Heuer A."/>
            <person name="Rohde M."/>
            <person name="van Teeseling M.C.F."/>
            <person name="Jogler C."/>
        </authorList>
    </citation>
    <scope>NUCLEOTIDE SEQUENCE</scope>
    <source>
        <strain evidence="1">Strain 138</strain>
        <strain evidence="2">Strain 318</strain>
    </source>
</reference>
<protein>
    <submittedName>
        <fullName evidence="2">Uncharacterized protein</fullName>
    </submittedName>
</protein>
<accession>A0AA49JRZ5</accession>
<dbReference type="KEGG" id="pspc:Strain318_000079"/>
<name>A0AA49JXC9_9BACT</name>
<sequence length="73" mass="8074">MPKLTKEKAEKIARAHACSHCKEYTYRRLTVKAAPKAITEELGAVWVANKTCGVCDYKEEIGIAEDGDIVYAS</sequence>
<evidence type="ECO:0000313" key="2">
    <source>
        <dbReference type="EMBL" id="WKW13756.1"/>
    </source>
</evidence>
<evidence type="ECO:0000313" key="3">
    <source>
        <dbReference type="Proteomes" id="UP001229955"/>
    </source>
</evidence>
<dbReference type="EMBL" id="CP130612">
    <property type="protein sequence ID" value="WKW10847.1"/>
    <property type="molecule type" value="Genomic_DNA"/>
</dbReference>
<dbReference type="RefSeq" id="WP_367886557.1">
    <property type="nucleotide sequence ID" value="NZ_CP130612.1"/>
</dbReference>
<gene>
    <name evidence="1" type="ORF">Strain138_000079</name>
    <name evidence="2" type="ORF">Strain318_000079</name>
</gene>
<organism evidence="2 3">
    <name type="scientific">Pseudogemmatithrix spongiicola</name>
    <dbReference type="NCBI Taxonomy" id="3062599"/>
    <lineage>
        <taxon>Bacteria</taxon>
        <taxon>Pseudomonadati</taxon>
        <taxon>Gemmatimonadota</taxon>
        <taxon>Gemmatimonadia</taxon>
        <taxon>Gemmatimonadales</taxon>
        <taxon>Gemmatimonadaceae</taxon>
        <taxon>Pseudogemmatithrix</taxon>
    </lineage>
</organism>
<dbReference type="EMBL" id="CP130613">
    <property type="protein sequence ID" value="WKW13756.1"/>
    <property type="molecule type" value="Genomic_DNA"/>
</dbReference>
<accession>A0AA49JXC9</accession>
<proteinExistence type="predicted"/>
<evidence type="ECO:0000313" key="1">
    <source>
        <dbReference type="EMBL" id="WKW10847.1"/>
    </source>
</evidence>
<keyword evidence="3" id="KW-1185">Reference proteome</keyword>
<dbReference type="Proteomes" id="UP001229955">
    <property type="component" value="Chromosome"/>
</dbReference>